<protein>
    <submittedName>
        <fullName evidence="5">Type I restriction-modification system, specificity subunit S</fullName>
    </submittedName>
</protein>
<dbReference type="Gene3D" id="3.90.220.20">
    <property type="entry name" value="DNA methylase specificity domains"/>
    <property type="match status" value="2"/>
</dbReference>
<dbReference type="InterPro" id="IPR000055">
    <property type="entry name" value="Restrct_endonuc_typeI_TRD"/>
</dbReference>
<dbReference type="Pfam" id="PF01420">
    <property type="entry name" value="Methylase_S"/>
    <property type="match status" value="2"/>
</dbReference>
<keyword evidence="5" id="KW-0614">Plasmid</keyword>
<dbReference type="PANTHER" id="PTHR43140:SF1">
    <property type="entry name" value="TYPE I RESTRICTION ENZYME ECOKI SPECIFICITY SUBUNIT"/>
    <property type="match status" value="1"/>
</dbReference>
<accession>A0A3S7R4S2</accession>
<evidence type="ECO:0000256" key="3">
    <source>
        <dbReference type="ARBA" id="ARBA00023125"/>
    </source>
</evidence>
<organism evidence="5">
    <name type="scientific">Escherichia coli</name>
    <dbReference type="NCBI Taxonomy" id="562"/>
    <lineage>
        <taxon>Bacteria</taxon>
        <taxon>Pseudomonadati</taxon>
        <taxon>Pseudomonadota</taxon>
        <taxon>Gammaproteobacteria</taxon>
        <taxon>Enterobacterales</taxon>
        <taxon>Enterobacteriaceae</taxon>
        <taxon>Escherichia</taxon>
    </lineage>
</organism>
<keyword evidence="3" id="KW-0238">DNA-binding</keyword>
<dbReference type="CDD" id="cd17270">
    <property type="entry name" value="RMtype1_S_Sba223ORF3470P-TRD1-CR1_like"/>
    <property type="match status" value="1"/>
</dbReference>
<dbReference type="InterPro" id="IPR044946">
    <property type="entry name" value="Restrct_endonuc_typeI_TRD_sf"/>
</dbReference>
<evidence type="ECO:0000256" key="1">
    <source>
        <dbReference type="ARBA" id="ARBA00010923"/>
    </source>
</evidence>
<keyword evidence="2" id="KW-0680">Restriction system</keyword>
<sequence>MRGAKMSELSYLEKLLDGVVVEWKTLEDISIKISSGGTPKTGVSEFYDGDIPWLRTQEVNFCDIWDTEVKITESGVKNSSAKWIPKNCVIVAMYGATVGKIGINKIPMTTNQACANIQLNEEVAHYRYVFHFLCSQYTYIKSLGTGSQTNINAQIVKNIKIPIPCPENPEKSLAIQSEIVRILDKFTALTAELTAELNMRKKQYNYYRDQLLSFKEGEVEWKSLEDIALFRRGSFPQPYGNSEWYDGEGCMPFVQVADVADSGFTLHTKTKQQISKIAQSKSVFVEAGTIVVTLQGTIGRVAITQYDCYVDRTLAIFTNFKVKINKKYFAYQLKAKFDSEKEFARGSTLKTITKEEFSKFQLPLPSINEQNRIVSLLDKFDTLAHSIKQGLPREIELRQKQYEYYRDLLFSFPKPETASN</sequence>
<geneLocation type="plasmid" evidence="5">
    <name>pMCR-4.2_R4278</name>
</geneLocation>
<dbReference type="GO" id="GO:0003677">
    <property type="term" value="F:DNA binding"/>
    <property type="evidence" value="ECO:0007669"/>
    <property type="project" value="UniProtKB-KW"/>
</dbReference>
<evidence type="ECO:0000313" key="5">
    <source>
        <dbReference type="EMBL" id="AXN76048.1"/>
    </source>
</evidence>
<dbReference type="InterPro" id="IPR051212">
    <property type="entry name" value="Type-I_RE_S_subunit"/>
</dbReference>
<name>A0A3S7R4S2_ECOLX</name>
<dbReference type="PANTHER" id="PTHR43140">
    <property type="entry name" value="TYPE-1 RESTRICTION ENZYME ECOKI SPECIFICITY PROTEIN"/>
    <property type="match status" value="1"/>
</dbReference>
<reference evidence="5" key="1">
    <citation type="submission" date="2018-01" db="EMBL/GenBank/DDBJ databases">
        <title>Mobile colistin resistance in Escherichia coli from pigs affected by post weaning diarrhea.</title>
        <authorList>
            <person name="Curcio L."/>
            <person name="Luppi A."/>
            <person name="Pezzotti G."/>
            <person name="Magistrali C.F."/>
            <person name="Orsini S."/>
            <person name="Tofani S."/>
            <person name="Feudi C."/>
            <person name="Carattoli A."/>
            <person name="Villa L."/>
        </authorList>
    </citation>
    <scope>NUCLEOTIDE SEQUENCE</scope>
    <source>
        <strain evidence="5">R4278</strain>
        <plasmid evidence="5">pMCR-4.2_R4278</plasmid>
    </source>
</reference>
<proteinExistence type="inferred from homology"/>
<feature type="domain" description="Type I restriction modification DNA specificity" evidence="4">
    <location>
        <begin position="22"/>
        <end position="197"/>
    </location>
</feature>
<feature type="domain" description="Type I restriction modification DNA specificity" evidence="4">
    <location>
        <begin position="220"/>
        <end position="396"/>
    </location>
</feature>
<dbReference type="GO" id="GO:0009307">
    <property type="term" value="P:DNA restriction-modification system"/>
    <property type="evidence" value="ECO:0007669"/>
    <property type="project" value="UniProtKB-KW"/>
</dbReference>
<dbReference type="CDD" id="cd17294">
    <property type="entry name" value="RMtype1_S_MmaC7ORF19P_TRD1-CR1_like"/>
    <property type="match status" value="1"/>
</dbReference>
<comment type="similarity">
    <text evidence="1">Belongs to the type-I restriction system S methylase family.</text>
</comment>
<dbReference type="SUPFAM" id="SSF116734">
    <property type="entry name" value="DNA methylase specificity domain"/>
    <property type="match status" value="2"/>
</dbReference>
<evidence type="ECO:0000259" key="4">
    <source>
        <dbReference type="Pfam" id="PF01420"/>
    </source>
</evidence>
<dbReference type="EMBL" id="MG800338">
    <property type="protein sequence ID" value="AXN76048.1"/>
    <property type="molecule type" value="Genomic_DNA"/>
</dbReference>
<dbReference type="Gene3D" id="1.10.287.1120">
    <property type="entry name" value="Bipartite methylase S protein"/>
    <property type="match status" value="1"/>
</dbReference>
<dbReference type="AlphaFoldDB" id="A0A3S7R4S2"/>
<evidence type="ECO:0000256" key="2">
    <source>
        <dbReference type="ARBA" id="ARBA00022747"/>
    </source>
</evidence>